<evidence type="ECO:0000313" key="2">
    <source>
        <dbReference type="EMBL" id="CAK0821432.1"/>
    </source>
</evidence>
<feature type="region of interest" description="Disordered" evidence="1">
    <location>
        <begin position="57"/>
        <end position="81"/>
    </location>
</feature>
<evidence type="ECO:0000313" key="3">
    <source>
        <dbReference type="Proteomes" id="UP001189429"/>
    </source>
</evidence>
<keyword evidence="3" id="KW-1185">Reference proteome</keyword>
<dbReference type="EMBL" id="CAUYUJ010007645">
    <property type="protein sequence ID" value="CAK0821432.1"/>
    <property type="molecule type" value="Genomic_DNA"/>
</dbReference>
<protein>
    <submittedName>
        <fullName evidence="2">Uncharacterized protein</fullName>
    </submittedName>
</protein>
<comment type="caution">
    <text evidence="2">The sequence shown here is derived from an EMBL/GenBank/DDBJ whole genome shotgun (WGS) entry which is preliminary data.</text>
</comment>
<gene>
    <name evidence="2" type="ORF">PCOR1329_LOCUS22760</name>
</gene>
<accession>A0ABN9RSN8</accession>
<dbReference type="Proteomes" id="UP001189429">
    <property type="component" value="Unassembled WGS sequence"/>
</dbReference>
<reference evidence="2" key="1">
    <citation type="submission" date="2023-10" db="EMBL/GenBank/DDBJ databases">
        <authorList>
            <person name="Chen Y."/>
            <person name="Shah S."/>
            <person name="Dougan E. K."/>
            <person name="Thang M."/>
            <person name="Chan C."/>
        </authorList>
    </citation>
    <scope>NUCLEOTIDE SEQUENCE [LARGE SCALE GENOMIC DNA]</scope>
</reference>
<evidence type="ECO:0000256" key="1">
    <source>
        <dbReference type="SAM" id="MobiDB-lite"/>
    </source>
</evidence>
<organism evidence="2 3">
    <name type="scientific">Prorocentrum cordatum</name>
    <dbReference type="NCBI Taxonomy" id="2364126"/>
    <lineage>
        <taxon>Eukaryota</taxon>
        <taxon>Sar</taxon>
        <taxon>Alveolata</taxon>
        <taxon>Dinophyceae</taxon>
        <taxon>Prorocentrales</taxon>
        <taxon>Prorocentraceae</taxon>
        <taxon>Prorocentrum</taxon>
    </lineage>
</organism>
<name>A0ABN9RSN8_9DINO</name>
<proteinExistence type="predicted"/>
<sequence>MYHRAYAHAVSAGLYTTDGSGSEVEGEPVPTVQADEYMAMALHRWFGSGASAHEGAGAGLVPGNGAAAPKRAEPQGAAEQLRTGRAQLRRLDPRAFCLLAEVFRSDDAWNPEPHKFPWRVNPNFGMAVAEVDTFCQPLLTKLAVGCPSPEVEWQLPPLRRLR</sequence>